<protein>
    <recommendedName>
        <fullName evidence="5">Transmembrane protein</fullName>
    </recommendedName>
</protein>
<comment type="caution">
    <text evidence="3">The sequence shown here is derived from an EMBL/GenBank/DDBJ whole genome shotgun (WGS) entry which is preliminary data.</text>
</comment>
<evidence type="ECO:0000256" key="2">
    <source>
        <dbReference type="SAM" id="Phobius"/>
    </source>
</evidence>
<feature type="transmembrane region" description="Helical" evidence="2">
    <location>
        <begin position="7"/>
        <end position="30"/>
    </location>
</feature>
<feature type="compositionally biased region" description="Basic and acidic residues" evidence="1">
    <location>
        <begin position="142"/>
        <end position="184"/>
    </location>
</feature>
<evidence type="ECO:0000256" key="1">
    <source>
        <dbReference type="SAM" id="MobiDB-lite"/>
    </source>
</evidence>
<accession>A0ABD7V3S5</accession>
<proteinExistence type="predicted"/>
<evidence type="ECO:0000313" key="4">
    <source>
        <dbReference type="Proteomes" id="UP000360750"/>
    </source>
</evidence>
<keyword evidence="2" id="KW-0812">Transmembrane</keyword>
<dbReference type="Proteomes" id="UP000360750">
    <property type="component" value="Unassembled WGS sequence"/>
</dbReference>
<dbReference type="AlphaFoldDB" id="A0ABD7V3S5"/>
<evidence type="ECO:0008006" key="5">
    <source>
        <dbReference type="Google" id="ProtNLM"/>
    </source>
</evidence>
<feature type="region of interest" description="Disordered" evidence="1">
    <location>
        <begin position="128"/>
        <end position="184"/>
    </location>
</feature>
<keyword evidence="2" id="KW-1133">Transmembrane helix</keyword>
<name>A0ABD7V3S5_9ACTN</name>
<organism evidence="3 4">
    <name type="scientific">Gordonia paraffinivorans</name>
    <dbReference type="NCBI Taxonomy" id="175628"/>
    <lineage>
        <taxon>Bacteria</taxon>
        <taxon>Bacillati</taxon>
        <taxon>Actinomycetota</taxon>
        <taxon>Actinomycetes</taxon>
        <taxon>Mycobacteriales</taxon>
        <taxon>Gordoniaceae</taxon>
        <taxon>Gordonia</taxon>
    </lineage>
</organism>
<feature type="transmembrane region" description="Helical" evidence="2">
    <location>
        <begin position="92"/>
        <end position="112"/>
    </location>
</feature>
<reference evidence="3 4" key="1">
    <citation type="submission" date="2019-02" db="EMBL/GenBank/DDBJ databases">
        <authorList>
            <consortium name="Pathogen Informatics"/>
        </authorList>
    </citation>
    <scope>NUCLEOTIDE SEQUENCE [LARGE SCALE GENOMIC DNA]</scope>
    <source>
        <strain evidence="3 4">3012STDY6756503</strain>
    </source>
</reference>
<sequence>MNLRMYLAVPGCLILGIFALGIGIGIGLMIDPATCDNRPMDRGDLCVHGSRGSEQLVPHGATMRTQVSRVNPEILAKVSGHTYDDQVGHNRWYGPASVTAGVLFIAGAVWLGSVQLRTFLDRWEQHGSLRAPKTAQASPGQESRDESIDDALERFLVEQRSRQRVQDQPVDRVVEERDLPRGSR</sequence>
<dbReference type="EMBL" id="CAACYD010000006">
    <property type="protein sequence ID" value="VFA88954.1"/>
    <property type="molecule type" value="Genomic_DNA"/>
</dbReference>
<keyword evidence="2" id="KW-0472">Membrane</keyword>
<evidence type="ECO:0000313" key="3">
    <source>
        <dbReference type="EMBL" id="VFA88954.1"/>
    </source>
</evidence>
<gene>
    <name evidence="3" type="ORF">NCTC8139_02511</name>
</gene>